<dbReference type="PANTHER" id="PTHR31627">
    <property type="entry name" value="SERPENTINE RECEPTOR CLASS GAMMA-RELATED"/>
    <property type="match status" value="1"/>
</dbReference>
<feature type="transmembrane region" description="Helical" evidence="6">
    <location>
        <begin position="101"/>
        <end position="122"/>
    </location>
</feature>
<evidence type="ECO:0000313" key="7">
    <source>
        <dbReference type="Proteomes" id="UP000035680"/>
    </source>
</evidence>
<dbReference type="InterPro" id="IPR051119">
    <property type="entry name" value="Nematode_SR-like"/>
</dbReference>
<evidence type="ECO:0000256" key="1">
    <source>
        <dbReference type="ARBA" id="ARBA00004141"/>
    </source>
</evidence>
<evidence type="ECO:0000256" key="4">
    <source>
        <dbReference type="ARBA" id="ARBA00022989"/>
    </source>
</evidence>
<keyword evidence="7" id="KW-1185">Reference proteome</keyword>
<evidence type="ECO:0000256" key="2">
    <source>
        <dbReference type="ARBA" id="ARBA00005692"/>
    </source>
</evidence>
<feature type="transmembrane region" description="Helical" evidence="6">
    <location>
        <begin position="71"/>
        <end position="89"/>
    </location>
</feature>
<evidence type="ECO:0000313" key="8">
    <source>
        <dbReference type="WBParaSite" id="SVE_0269400.1"/>
    </source>
</evidence>
<evidence type="ECO:0000256" key="6">
    <source>
        <dbReference type="RuleBase" id="RU280813"/>
    </source>
</evidence>
<feature type="transmembrane region" description="Helical" evidence="6">
    <location>
        <begin position="134"/>
        <end position="153"/>
    </location>
</feature>
<dbReference type="AlphaFoldDB" id="A0A0K0F1L9"/>
<dbReference type="PANTHER" id="PTHR31627:SF43">
    <property type="entry name" value="SERPENTINE RECEPTOR CLASS GAMMA-15"/>
    <property type="match status" value="1"/>
</dbReference>
<comment type="subcellular location">
    <subcellularLocation>
        <location evidence="1">Membrane</location>
        <topology evidence="1">Multi-pass membrane protein</topology>
    </subcellularLocation>
</comment>
<organism evidence="7 8">
    <name type="scientific">Strongyloides venezuelensis</name>
    <name type="common">Threadworm</name>
    <dbReference type="NCBI Taxonomy" id="75913"/>
    <lineage>
        <taxon>Eukaryota</taxon>
        <taxon>Metazoa</taxon>
        <taxon>Ecdysozoa</taxon>
        <taxon>Nematoda</taxon>
        <taxon>Chromadorea</taxon>
        <taxon>Rhabditida</taxon>
        <taxon>Tylenchina</taxon>
        <taxon>Panagrolaimomorpha</taxon>
        <taxon>Strongyloidoidea</taxon>
        <taxon>Strongyloididae</taxon>
        <taxon>Strongyloides</taxon>
    </lineage>
</organism>
<dbReference type="Pfam" id="PF02118">
    <property type="entry name" value="Srg"/>
    <property type="match status" value="1"/>
</dbReference>
<keyword evidence="4 6" id="KW-1133">Transmembrane helix</keyword>
<feature type="transmembrane region" description="Helical" evidence="6">
    <location>
        <begin position="43"/>
        <end position="64"/>
    </location>
</feature>
<dbReference type="InterPro" id="IPR000609">
    <property type="entry name" value="7TM_GPCR_serpentine_rcpt_Srg"/>
</dbReference>
<name>A0A0K0F1L9_STRVS</name>
<dbReference type="WBParaSite" id="SVE_0269400.1">
    <property type="protein sequence ID" value="SVE_0269400.1"/>
    <property type="gene ID" value="SVE_0269400"/>
</dbReference>
<feature type="transmembrane region" description="Helical" evidence="6">
    <location>
        <begin position="279"/>
        <end position="301"/>
    </location>
</feature>
<evidence type="ECO:0000256" key="3">
    <source>
        <dbReference type="ARBA" id="ARBA00022692"/>
    </source>
</evidence>
<reference evidence="8" key="2">
    <citation type="submission" date="2015-08" db="UniProtKB">
        <authorList>
            <consortium name="WormBaseParasite"/>
        </authorList>
    </citation>
    <scope>IDENTIFICATION</scope>
</reference>
<feature type="transmembrane region" description="Helical" evidence="6">
    <location>
        <begin position="12"/>
        <end position="31"/>
    </location>
</feature>
<dbReference type="GO" id="GO:0016020">
    <property type="term" value="C:membrane"/>
    <property type="evidence" value="ECO:0007669"/>
    <property type="project" value="UniProtKB-SubCell"/>
</dbReference>
<reference evidence="7" key="1">
    <citation type="submission" date="2014-07" db="EMBL/GenBank/DDBJ databases">
        <authorList>
            <person name="Martin A.A"/>
            <person name="De Silva N."/>
        </authorList>
    </citation>
    <scope>NUCLEOTIDE SEQUENCE</scope>
</reference>
<comment type="caution">
    <text evidence="6">Lacks conserved residue(s) required for the propagation of feature annotation.</text>
</comment>
<comment type="similarity">
    <text evidence="2 6">Belongs to the nematode receptor-like protein srg family.</text>
</comment>
<protein>
    <recommendedName>
        <fullName evidence="6">Serpentine receptor class gamma</fullName>
    </recommendedName>
</protein>
<keyword evidence="3 6" id="KW-0812">Transmembrane</keyword>
<dbReference type="GO" id="GO:0004888">
    <property type="term" value="F:transmembrane signaling receptor activity"/>
    <property type="evidence" value="ECO:0007669"/>
    <property type="project" value="InterPro"/>
</dbReference>
<dbReference type="GO" id="GO:0007606">
    <property type="term" value="P:sensory perception of chemical stimulus"/>
    <property type="evidence" value="ECO:0007669"/>
    <property type="project" value="UniProtKB-UniRule"/>
</dbReference>
<proteinExistence type="inferred from homology"/>
<dbReference type="Proteomes" id="UP000035680">
    <property type="component" value="Unassembled WGS sequence"/>
</dbReference>
<feature type="transmembrane region" description="Helical" evidence="6">
    <location>
        <begin position="181"/>
        <end position="205"/>
    </location>
</feature>
<sequence>MNLSPMPLYEKILFFMDIITAFLLSFIIIVLTRPQRNINLKSMYFSLYTVKCFIDLIMLIQFCFSMRMRKYGLLNWLIFEGGWCWFNLSKVTTIFHYYSKIVIYLSSICIAMNRLITVIYFVNHEQIWNRRRNSIICTIFIIAPLPYFIYMLADSNIVTWYSLSTSDSKVIRLHYNYITNYLTTVVDFLCCILSAIICLVIYFYIIFKLCKKKGNNVNKKITVIGNITNIKVGNSELKLLLISLLLFMTLLLNAIIQGITFYGQSINDTKLINQLNTISYPICDSLYMFTPYVLILSSSIVRKDIINLFWQPDKQKTSIETLKTSKKSISKKQNKNN</sequence>
<feature type="transmembrane region" description="Helical" evidence="6">
    <location>
        <begin position="239"/>
        <end position="259"/>
    </location>
</feature>
<keyword evidence="5 6" id="KW-0472">Membrane</keyword>
<evidence type="ECO:0000256" key="5">
    <source>
        <dbReference type="ARBA" id="ARBA00023136"/>
    </source>
</evidence>
<dbReference type="SUPFAM" id="SSF81321">
    <property type="entry name" value="Family A G protein-coupled receptor-like"/>
    <property type="match status" value="1"/>
</dbReference>
<accession>A0A0K0F1L9</accession>
<dbReference type="Gene3D" id="1.20.1070.10">
    <property type="entry name" value="Rhodopsin 7-helix transmembrane proteins"/>
    <property type="match status" value="1"/>
</dbReference>